<evidence type="ECO:0008006" key="4">
    <source>
        <dbReference type="Google" id="ProtNLM"/>
    </source>
</evidence>
<evidence type="ECO:0000256" key="1">
    <source>
        <dbReference type="SAM" id="MobiDB-lite"/>
    </source>
</evidence>
<dbReference type="AlphaFoldDB" id="A0A7S4EMU1"/>
<dbReference type="InterPro" id="IPR029000">
    <property type="entry name" value="Cyclophilin-like_dom_sf"/>
</dbReference>
<gene>
    <name evidence="3" type="ORF">PAUS00366_LOCUS16052</name>
</gene>
<dbReference type="EMBL" id="HBIX01023153">
    <property type="protein sequence ID" value="CAE0723296.1"/>
    <property type="molecule type" value="Transcribed_RNA"/>
</dbReference>
<keyword evidence="2" id="KW-0472">Membrane</keyword>
<accession>A0A7S4EMU1</accession>
<feature type="region of interest" description="Disordered" evidence="1">
    <location>
        <begin position="1"/>
        <end position="39"/>
    </location>
</feature>
<organism evidence="3">
    <name type="scientific">Pseudo-nitzschia australis</name>
    <dbReference type="NCBI Taxonomy" id="44445"/>
    <lineage>
        <taxon>Eukaryota</taxon>
        <taxon>Sar</taxon>
        <taxon>Stramenopiles</taxon>
        <taxon>Ochrophyta</taxon>
        <taxon>Bacillariophyta</taxon>
        <taxon>Bacillariophyceae</taxon>
        <taxon>Bacillariophycidae</taxon>
        <taxon>Bacillariales</taxon>
        <taxon>Bacillariaceae</taxon>
        <taxon>Pseudo-nitzschia</taxon>
    </lineage>
</organism>
<dbReference type="PANTHER" id="PTHR46873">
    <property type="entry name" value="EXPRESSED PROTEIN"/>
    <property type="match status" value="1"/>
</dbReference>
<proteinExistence type="predicted"/>
<reference evidence="3" key="1">
    <citation type="submission" date="2021-01" db="EMBL/GenBank/DDBJ databases">
        <authorList>
            <person name="Corre E."/>
            <person name="Pelletier E."/>
            <person name="Niang G."/>
            <person name="Scheremetjew M."/>
            <person name="Finn R."/>
            <person name="Kale V."/>
            <person name="Holt S."/>
            <person name="Cochrane G."/>
            <person name="Meng A."/>
            <person name="Brown T."/>
            <person name="Cohen L."/>
        </authorList>
    </citation>
    <scope>NUCLEOTIDE SEQUENCE</scope>
    <source>
        <strain evidence="3">10249 10 AB</strain>
    </source>
</reference>
<evidence type="ECO:0000256" key="2">
    <source>
        <dbReference type="SAM" id="Phobius"/>
    </source>
</evidence>
<feature type="compositionally biased region" description="Basic and acidic residues" evidence="1">
    <location>
        <begin position="10"/>
        <end position="23"/>
    </location>
</feature>
<keyword evidence="2" id="KW-1133">Transmembrane helix</keyword>
<dbReference type="SUPFAM" id="SSF50891">
    <property type="entry name" value="Cyclophilin-like"/>
    <property type="match status" value="1"/>
</dbReference>
<sequence length="336" mass="37219">MQSAHTRMRRIVEKENRDIDARIGKGSVGKQTQSSSKNRRRKPINLCLVMLVLSPIPIVGALVYATRQYTIWSTAQQTQQAEGLTPQGTILKNSGKVASSSGTKIKRLRNAGQSGGQVGAIDIDNNIPPSEHIQKEAVVEQRIMEQQREQEQPTKTSYDKKILVLTTKHGNIKITLRPDLSSGSVDYIYKLVESYGGNGKRCMHCKFYRSEKPGILQGIMAHEGVVPVNEVLGTCPEGAETVKNDCPKWDKHCGCHGPVMTRGAIAWAAGQAGGPDFFIDAYRDPARFWGTQHTNFGFIEDKASLEIIDAIFELPIESTADMDFLKDPIHFDLVLE</sequence>
<dbReference type="Gene3D" id="2.40.100.10">
    <property type="entry name" value="Cyclophilin-like"/>
    <property type="match status" value="1"/>
</dbReference>
<name>A0A7S4EMU1_9STRA</name>
<dbReference type="PANTHER" id="PTHR46873:SF1">
    <property type="entry name" value="EXPRESSED PROTEIN"/>
    <property type="match status" value="1"/>
</dbReference>
<feature type="transmembrane region" description="Helical" evidence="2">
    <location>
        <begin position="44"/>
        <end position="65"/>
    </location>
</feature>
<evidence type="ECO:0000313" key="3">
    <source>
        <dbReference type="EMBL" id="CAE0723296.1"/>
    </source>
</evidence>
<keyword evidence="2" id="KW-0812">Transmembrane</keyword>
<protein>
    <recommendedName>
        <fullName evidence="4">PPIase cyclophilin-type domain-containing protein</fullName>
    </recommendedName>
</protein>